<dbReference type="GO" id="GO:0016020">
    <property type="term" value="C:membrane"/>
    <property type="evidence" value="ECO:0007669"/>
    <property type="project" value="UniProtKB-SubCell"/>
</dbReference>
<feature type="transmembrane region" description="Helical" evidence="5">
    <location>
        <begin position="120"/>
        <end position="136"/>
    </location>
</feature>
<proteinExistence type="predicted"/>
<evidence type="ECO:0000313" key="8">
    <source>
        <dbReference type="Proteomes" id="UP000181790"/>
    </source>
</evidence>
<feature type="transmembrane region" description="Helical" evidence="5">
    <location>
        <begin position="402"/>
        <end position="421"/>
    </location>
</feature>
<feature type="transmembrane region" description="Helical" evidence="5">
    <location>
        <begin position="301"/>
        <end position="318"/>
    </location>
</feature>
<dbReference type="InterPro" id="IPR007016">
    <property type="entry name" value="O-antigen_ligase-rel_domated"/>
</dbReference>
<feature type="transmembrane region" description="Helical" evidence="5">
    <location>
        <begin position="148"/>
        <end position="167"/>
    </location>
</feature>
<sequence>MQINRVLSRSHLENKSWPYSVLGTAGALVCGVLIAKLGIVGLGVCIAAPIGIGLVTGILMSPRFGLLVYLQYSFLVNILARFLPVSAPFGLVVDGLLALILLSLLFNGRRLNWSKLKNPVFFLVGTWFMYNVLELANPEAPYKPAWFFHVRAFSMHWFFVSIIVLVTPIKRSDILLVLRTWLIWSVFAAIWAFKQQYLGLTQSELEWLNSAGGKTHLLFGHLRSWSYYTDASQFGAEMAGLALICLIFFFEEDKWIVRLGYLGLALVYFWGYAVSGTRSALFVFIAGYGFYLLLKRDFTKIAIGLSVAIPVLLMLLYTDIGNQNYQVYRIRTALKPLEDPSFLVRLENQAKLANYLRYLPFGAGIGTAADAGARFSPGHFAAQIPPDSWYVELWIETGVVGVYLYVAMLLSIVGVGVYRIWHLNDPWLSKIMGMFIAEFVGIAVMGYSNPVLGQFPTSTMLYLTSLAFTTCNRWDTAPTKPA</sequence>
<feature type="transmembrane region" description="Helical" evidence="5">
    <location>
        <begin position="231"/>
        <end position="250"/>
    </location>
</feature>
<protein>
    <submittedName>
        <fullName evidence="7">O-antigen polymerase</fullName>
    </submittedName>
</protein>
<dbReference type="InterPro" id="IPR051533">
    <property type="entry name" value="WaaL-like"/>
</dbReference>
<keyword evidence="2 5" id="KW-0812">Transmembrane</keyword>
<dbReference type="OrthoDB" id="783093at2"/>
<keyword evidence="4 5" id="KW-0472">Membrane</keyword>
<feature type="domain" description="O-antigen ligase-related" evidence="6">
    <location>
        <begin position="265"/>
        <end position="406"/>
    </location>
</feature>
<evidence type="ECO:0000256" key="4">
    <source>
        <dbReference type="ARBA" id="ARBA00023136"/>
    </source>
</evidence>
<feature type="transmembrane region" description="Helical" evidence="5">
    <location>
        <begin position="40"/>
        <end position="59"/>
    </location>
</feature>
<evidence type="ECO:0000256" key="3">
    <source>
        <dbReference type="ARBA" id="ARBA00022989"/>
    </source>
</evidence>
<name>A0A1S2VQ23_9BACT</name>
<evidence type="ECO:0000313" key="7">
    <source>
        <dbReference type="EMBL" id="OIN60877.1"/>
    </source>
</evidence>
<dbReference type="PANTHER" id="PTHR37422:SF13">
    <property type="entry name" value="LIPOPOLYSACCHARIDE BIOSYNTHESIS PROTEIN PA4999-RELATED"/>
    <property type="match status" value="1"/>
</dbReference>
<feature type="transmembrane region" description="Helical" evidence="5">
    <location>
        <begin position="89"/>
        <end position="108"/>
    </location>
</feature>
<evidence type="ECO:0000259" key="6">
    <source>
        <dbReference type="Pfam" id="PF04932"/>
    </source>
</evidence>
<gene>
    <name evidence="7" type="ORF">BLX24_01920</name>
</gene>
<comment type="caution">
    <text evidence="7">The sequence shown here is derived from an EMBL/GenBank/DDBJ whole genome shotgun (WGS) entry which is preliminary data.</text>
</comment>
<feature type="transmembrane region" description="Helical" evidence="5">
    <location>
        <begin position="433"/>
        <end position="452"/>
    </location>
</feature>
<dbReference type="Pfam" id="PF04932">
    <property type="entry name" value="Wzy_C"/>
    <property type="match status" value="1"/>
</dbReference>
<comment type="subcellular location">
    <subcellularLocation>
        <location evidence="1">Membrane</location>
        <topology evidence="1">Multi-pass membrane protein</topology>
    </subcellularLocation>
</comment>
<accession>A0A1S2VQ23</accession>
<dbReference type="PANTHER" id="PTHR37422">
    <property type="entry name" value="TEICHURONIC ACID BIOSYNTHESIS PROTEIN TUAE"/>
    <property type="match status" value="1"/>
</dbReference>
<dbReference type="AlphaFoldDB" id="A0A1S2VQ23"/>
<dbReference type="RefSeq" id="WP_071501382.1">
    <property type="nucleotide sequence ID" value="NZ_MORL01000001.1"/>
</dbReference>
<reference evidence="7 8" key="1">
    <citation type="submission" date="2016-10" db="EMBL/GenBank/DDBJ databases">
        <title>Arsenicibacter rosenii gen. nov., sp. nov., an efficient arsenic-methylating bacterium isolated from an arsenic-contaminated paddy soil.</title>
        <authorList>
            <person name="Huang K."/>
        </authorList>
    </citation>
    <scope>NUCLEOTIDE SEQUENCE [LARGE SCALE GENOMIC DNA]</scope>
    <source>
        <strain evidence="7 8">SM-1</strain>
    </source>
</reference>
<organism evidence="7 8">
    <name type="scientific">Arsenicibacter rosenii</name>
    <dbReference type="NCBI Taxonomy" id="1750698"/>
    <lineage>
        <taxon>Bacteria</taxon>
        <taxon>Pseudomonadati</taxon>
        <taxon>Bacteroidota</taxon>
        <taxon>Cytophagia</taxon>
        <taxon>Cytophagales</taxon>
        <taxon>Spirosomataceae</taxon>
        <taxon>Arsenicibacter</taxon>
    </lineage>
</organism>
<evidence type="ECO:0000256" key="5">
    <source>
        <dbReference type="SAM" id="Phobius"/>
    </source>
</evidence>
<keyword evidence="8" id="KW-1185">Reference proteome</keyword>
<dbReference type="EMBL" id="MORL01000001">
    <property type="protein sequence ID" value="OIN60877.1"/>
    <property type="molecule type" value="Genomic_DNA"/>
</dbReference>
<evidence type="ECO:0000256" key="2">
    <source>
        <dbReference type="ARBA" id="ARBA00022692"/>
    </source>
</evidence>
<keyword evidence="3 5" id="KW-1133">Transmembrane helix</keyword>
<feature type="transmembrane region" description="Helical" evidence="5">
    <location>
        <begin position="174"/>
        <end position="193"/>
    </location>
</feature>
<evidence type="ECO:0000256" key="1">
    <source>
        <dbReference type="ARBA" id="ARBA00004141"/>
    </source>
</evidence>
<dbReference type="Proteomes" id="UP000181790">
    <property type="component" value="Unassembled WGS sequence"/>
</dbReference>